<evidence type="ECO:0000313" key="3">
    <source>
        <dbReference type="Proteomes" id="UP000625711"/>
    </source>
</evidence>
<protein>
    <submittedName>
        <fullName evidence="2">Uncharacterized protein</fullName>
    </submittedName>
</protein>
<name>A0A834IDF5_RHYFE</name>
<gene>
    <name evidence="2" type="ORF">GWI33_007975</name>
</gene>
<dbReference type="AlphaFoldDB" id="A0A834IDF5"/>
<sequence length="261" mass="28325">MKCPIPLASLAYLNRREPGSDSRRYHQIVYLSISLCLESSYMSNSRTITALFYLPIDHQVYCVLFLSYTLVLVPPVEQASSGAEAVHRHNQLGSSSAADASPRRSGRPRAPISPCGIDCFWRAVAVLRHFANGGGTIGALGARFCYADSDGAPATIRDGPVRTSPPHSSRPAAGEGLMNFNERLFVGQKVEVSRRKTDALAPVNILIISGRYCCIGLTGRVLICMKVEILASCANLSGRVRERAEVGRGGVRTSSSERTRR</sequence>
<keyword evidence="3" id="KW-1185">Reference proteome</keyword>
<evidence type="ECO:0000256" key="1">
    <source>
        <dbReference type="SAM" id="MobiDB-lite"/>
    </source>
</evidence>
<organism evidence="2 3">
    <name type="scientific">Rhynchophorus ferrugineus</name>
    <name type="common">Red palm weevil</name>
    <name type="synonym">Curculio ferrugineus</name>
    <dbReference type="NCBI Taxonomy" id="354439"/>
    <lineage>
        <taxon>Eukaryota</taxon>
        <taxon>Metazoa</taxon>
        <taxon>Ecdysozoa</taxon>
        <taxon>Arthropoda</taxon>
        <taxon>Hexapoda</taxon>
        <taxon>Insecta</taxon>
        <taxon>Pterygota</taxon>
        <taxon>Neoptera</taxon>
        <taxon>Endopterygota</taxon>
        <taxon>Coleoptera</taxon>
        <taxon>Polyphaga</taxon>
        <taxon>Cucujiformia</taxon>
        <taxon>Curculionidae</taxon>
        <taxon>Dryophthorinae</taxon>
        <taxon>Rhynchophorus</taxon>
    </lineage>
</organism>
<comment type="caution">
    <text evidence="2">The sequence shown here is derived from an EMBL/GenBank/DDBJ whole genome shotgun (WGS) entry which is preliminary data.</text>
</comment>
<accession>A0A834IDF5</accession>
<feature type="region of interest" description="Disordered" evidence="1">
    <location>
        <begin position="84"/>
        <end position="109"/>
    </location>
</feature>
<dbReference type="EMBL" id="JAACXV010000387">
    <property type="protein sequence ID" value="KAF7278795.1"/>
    <property type="molecule type" value="Genomic_DNA"/>
</dbReference>
<reference evidence="2" key="1">
    <citation type="submission" date="2020-08" db="EMBL/GenBank/DDBJ databases">
        <title>Genome sequencing and assembly of the red palm weevil Rhynchophorus ferrugineus.</title>
        <authorList>
            <person name="Dias G.B."/>
            <person name="Bergman C.M."/>
            <person name="Manee M."/>
        </authorList>
    </citation>
    <scope>NUCLEOTIDE SEQUENCE</scope>
    <source>
        <strain evidence="2">AA-2017</strain>
        <tissue evidence="2">Whole larva</tissue>
    </source>
</reference>
<proteinExistence type="predicted"/>
<dbReference type="Proteomes" id="UP000625711">
    <property type="component" value="Unassembled WGS sequence"/>
</dbReference>
<evidence type="ECO:0000313" key="2">
    <source>
        <dbReference type="EMBL" id="KAF7278795.1"/>
    </source>
</evidence>